<proteinExistence type="predicted"/>
<name>A0ABS8UUQ2_DATST</name>
<evidence type="ECO:0000313" key="1">
    <source>
        <dbReference type="EMBL" id="MCD9638508.1"/>
    </source>
</evidence>
<sequence length="68" mass="7839">LMLVQQCLRDFSYFCGVTGMVEARFCDLALEEVSHSWGWDEAMDSISLIRFPLRHEAFSASARVPRQK</sequence>
<reference evidence="1 2" key="1">
    <citation type="journal article" date="2021" name="BMC Genomics">
        <title>Datura genome reveals duplications of psychoactive alkaloid biosynthetic genes and high mutation rate following tissue culture.</title>
        <authorList>
            <person name="Rajewski A."/>
            <person name="Carter-House D."/>
            <person name="Stajich J."/>
            <person name="Litt A."/>
        </authorList>
    </citation>
    <scope>NUCLEOTIDE SEQUENCE [LARGE SCALE GENOMIC DNA]</scope>
    <source>
        <strain evidence="1">AR-01</strain>
    </source>
</reference>
<comment type="caution">
    <text evidence="1">The sequence shown here is derived from an EMBL/GenBank/DDBJ whole genome shotgun (WGS) entry which is preliminary data.</text>
</comment>
<organism evidence="1 2">
    <name type="scientific">Datura stramonium</name>
    <name type="common">Jimsonweed</name>
    <name type="synonym">Common thornapple</name>
    <dbReference type="NCBI Taxonomy" id="4076"/>
    <lineage>
        <taxon>Eukaryota</taxon>
        <taxon>Viridiplantae</taxon>
        <taxon>Streptophyta</taxon>
        <taxon>Embryophyta</taxon>
        <taxon>Tracheophyta</taxon>
        <taxon>Spermatophyta</taxon>
        <taxon>Magnoliopsida</taxon>
        <taxon>eudicotyledons</taxon>
        <taxon>Gunneridae</taxon>
        <taxon>Pentapetalae</taxon>
        <taxon>asterids</taxon>
        <taxon>lamiids</taxon>
        <taxon>Solanales</taxon>
        <taxon>Solanaceae</taxon>
        <taxon>Solanoideae</taxon>
        <taxon>Datureae</taxon>
        <taxon>Datura</taxon>
    </lineage>
</organism>
<accession>A0ABS8UUQ2</accession>
<dbReference type="EMBL" id="JACEIK010002713">
    <property type="protein sequence ID" value="MCD9638508.1"/>
    <property type="molecule type" value="Genomic_DNA"/>
</dbReference>
<gene>
    <name evidence="1" type="ORF">HAX54_022514</name>
</gene>
<feature type="non-terminal residue" evidence="1">
    <location>
        <position position="1"/>
    </location>
</feature>
<evidence type="ECO:0000313" key="2">
    <source>
        <dbReference type="Proteomes" id="UP000823775"/>
    </source>
</evidence>
<protein>
    <submittedName>
        <fullName evidence="1">Uncharacterized protein</fullName>
    </submittedName>
</protein>
<dbReference type="Proteomes" id="UP000823775">
    <property type="component" value="Unassembled WGS sequence"/>
</dbReference>
<keyword evidence="2" id="KW-1185">Reference proteome</keyword>